<feature type="chain" id="PRO_5008286903" description="Lipoprotein" evidence="1">
    <location>
        <begin position="21"/>
        <end position="277"/>
    </location>
</feature>
<evidence type="ECO:0000313" key="3">
    <source>
        <dbReference type="Proteomes" id="UP000093807"/>
    </source>
</evidence>
<dbReference type="PATRIC" id="fig|29536.5.peg.457"/>
<dbReference type="AlphaFoldDB" id="A0A199XT38"/>
<dbReference type="OrthoDB" id="1114031at2"/>
<dbReference type="RefSeq" id="WP_064714324.1">
    <property type="nucleotide sequence ID" value="NZ_JMTM01000017.1"/>
</dbReference>
<comment type="caution">
    <text evidence="2">The sequence shown here is derived from an EMBL/GenBank/DDBJ whole genome shotgun (WGS) entry which is preliminary data.</text>
</comment>
<dbReference type="Proteomes" id="UP000093807">
    <property type="component" value="Unassembled WGS sequence"/>
</dbReference>
<dbReference type="EMBL" id="JMTM01000017">
    <property type="protein sequence ID" value="OAZ04587.1"/>
    <property type="molecule type" value="Genomic_DNA"/>
</dbReference>
<sequence length="277" mass="29937">MKNFSLALCSLLVFSFTFNSCTKDEVVNFTDTNSIVASATIDGINELDFQTGTQVTFENALSKTTSTTTVKSLVGACAAVSIDNVTPNSFPKIITIDFGTGCTNNGITRKGKLKITLSGLVSTPKSTMKIERDNYYVNGMKVEGIILYTNETTTATIPQWSRTITNGKLTSADGSVYFNSGNHTIRQTEGVSTPLILADNTYEMISGDHMVSKENGAKLTLSVAVPLVKKYDCNYVSKGKLNVKGPLLNGTLDYGNGDCDNKLTYTHENGMVFNLTM</sequence>
<feature type="signal peptide" evidence="1">
    <location>
        <begin position="1"/>
        <end position="20"/>
    </location>
</feature>
<gene>
    <name evidence="2" type="ORF">FLB_04290</name>
</gene>
<evidence type="ECO:0000313" key="2">
    <source>
        <dbReference type="EMBL" id="OAZ04587.1"/>
    </source>
</evidence>
<evidence type="ECO:0008006" key="4">
    <source>
        <dbReference type="Google" id="ProtNLM"/>
    </source>
</evidence>
<evidence type="ECO:0000256" key="1">
    <source>
        <dbReference type="SAM" id="SignalP"/>
    </source>
</evidence>
<name>A0A199XT38_9FLAO</name>
<organism evidence="2 3">
    <name type="scientific">Flavobacterium succinicans</name>
    <dbReference type="NCBI Taxonomy" id="29536"/>
    <lineage>
        <taxon>Bacteria</taxon>
        <taxon>Pseudomonadati</taxon>
        <taxon>Bacteroidota</taxon>
        <taxon>Flavobacteriia</taxon>
        <taxon>Flavobacteriales</taxon>
        <taxon>Flavobacteriaceae</taxon>
        <taxon>Flavobacterium</taxon>
    </lineage>
</organism>
<keyword evidence="3" id="KW-1185">Reference proteome</keyword>
<proteinExistence type="predicted"/>
<protein>
    <recommendedName>
        <fullName evidence="4">Lipoprotein</fullName>
    </recommendedName>
</protein>
<accession>A0A199XT38</accession>
<reference evidence="2 3" key="1">
    <citation type="submission" date="2016-06" db="EMBL/GenBank/DDBJ databases">
        <title>Draft genome sequence of Flavobacterium succinicans strain DD5b.</title>
        <authorList>
            <person name="Poehlein A."/>
            <person name="Daniel R."/>
            <person name="Simeonova D.D."/>
        </authorList>
    </citation>
    <scope>NUCLEOTIDE SEQUENCE [LARGE SCALE GENOMIC DNA]</scope>
    <source>
        <strain evidence="2 3">DD5b</strain>
    </source>
</reference>
<keyword evidence="1" id="KW-0732">Signal</keyword>